<evidence type="ECO:0000313" key="4">
    <source>
        <dbReference type="Proteomes" id="UP000433050"/>
    </source>
</evidence>
<evidence type="ECO:0000313" key="3">
    <source>
        <dbReference type="EMBL" id="CAA0091775.1"/>
    </source>
</evidence>
<dbReference type="GO" id="GO:0031071">
    <property type="term" value="F:cysteine desulfurase activity"/>
    <property type="evidence" value="ECO:0007669"/>
    <property type="project" value="UniProtKB-EC"/>
</dbReference>
<reference evidence="3 4" key="1">
    <citation type="submission" date="2019-12" db="EMBL/GenBank/DDBJ databases">
        <authorList>
            <person name="Reyes-Prieto M."/>
        </authorList>
    </citation>
    <scope>NUCLEOTIDE SEQUENCE [LARGE SCALE GENOMIC DNA]</scope>
    <source>
        <strain evidence="3">HF14-78462</strain>
    </source>
</reference>
<accession>A0A5S9NN66</accession>
<dbReference type="Pfam" id="PF00266">
    <property type="entry name" value="Aminotran_5"/>
    <property type="match status" value="2"/>
</dbReference>
<dbReference type="EMBL" id="CACSAS010000001">
    <property type="protein sequence ID" value="CAA0091775.1"/>
    <property type="molecule type" value="Genomic_DNA"/>
</dbReference>
<dbReference type="Gene3D" id="3.90.1150.10">
    <property type="entry name" value="Aspartate Aminotransferase, domain 1"/>
    <property type="match status" value="1"/>
</dbReference>
<keyword evidence="1" id="KW-0663">Pyridoxal phosphate</keyword>
<keyword evidence="3" id="KW-0808">Transferase</keyword>
<dbReference type="InterPro" id="IPR011340">
    <property type="entry name" value="Cys_dSase-rel"/>
</dbReference>
<gene>
    <name evidence="3" type="primary">sufS_1</name>
    <name evidence="3" type="ORF">STARVERO_01358</name>
</gene>
<dbReference type="Gene3D" id="3.40.640.10">
    <property type="entry name" value="Type I PLP-dependent aspartate aminotransferase-like (Major domain)"/>
    <property type="match status" value="1"/>
</dbReference>
<dbReference type="PANTHER" id="PTHR43586">
    <property type="entry name" value="CYSTEINE DESULFURASE"/>
    <property type="match status" value="1"/>
</dbReference>
<dbReference type="InterPro" id="IPR015424">
    <property type="entry name" value="PyrdxlP-dep_Trfase"/>
</dbReference>
<sequence>MAYDVQDVRRQFPGLARERDGKPVAFLDNPAGTQVPLSVVDRMAAAMLHTNSNLGGYFDTSVEASELVAKAHRAAATLVNAAETGEVFFGQNMTTLTFAMSRSIGSLLKEGDEIVLSRMDHDANVAPWLMLAEDKGLVVRWLDFSPETYEFDLADLKALMNERTRLVAVCYASNVTGTINDIAAISAIAHEAGALVYVDAVQYAPHGLIDVQALGCDFLVCSAYKFFGPHYGIFWGRREVLDRLRPYKVRAASNDLPWRFTTGTTNREQLAGVHAAIDYIAGLSRFDAGTAGTAGLREKLAAGFKVMKQHDDMLTQRLIDGLKPFNRVRILGITDPAAIGRRVSTVSFFVEEASSADLVKSWAADGLQVWSGHNYGLEANRRLGILDLGSGIRVGPVHYNTAEEIDRVIGAVDRSLGGR</sequence>
<protein>
    <submittedName>
        <fullName evidence="3">Cysteine desulfurase</fullName>
        <ecNumber evidence="3">2.8.1.7</ecNumber>
    </submittedName>
</protein>
<organism evidence="3 4">
    <name type="scientific">Starkeya nomas</name>
    <dbReference type="NCBI Taxonomy" id="2666134"/>
    <lineage>
        <taxon>Bacteria</taxon>
        <taxon>Pseudomonadati</taxon>
        <taxon>Pseudomonadota</taxon>
        <taxon>Alphaproteobacteria</taxon>
        <taxon>Hyphomicrobiales</taxon>
        <taxon>Xanthobacteraceae</taxon>
        <taxon>Starkeya</taxon>
    </lineage>
</organism>
<dbReference type="InterPro" id="IPR000192">
    <property type="entry name" value="Aminotrans_V_dom"/>
</dbReference>
<dbReference type="InterPro" id="IPR015422">
    <property type="entry name" value="PyrdxlP-dep_Trfase_small"/>
</dbReference>
<evidence type="ECO:0000256" key="1">
    <source>
        <dbReference type="ARBA" id="ARBA00022898"/>
    </source>
</evidence>
<dbReference type="RefSeq" id="WP_159598322.1">
    <property type="nucleotide sequence ID" value="NZ_CACSAS010000001.1"/>
</dbReference>
<dbReference type="NCBIfam" id="TIGR01976">
    <property type="entry name" value="am_tr_V_VC1184"/>
    <property type="match status" value="1"/>
</dbReference>
<name>A0A5S9NN66_9HYPH</name>
<dbReference type="Proteomes" id="UP000433050">
    <property type="component" value="Unassembled WGS sequence"/>
</dbReference>
<feature type="domain" description="Aminotransferase class V" evidence="2">
    <location>
        <begin position="286"/>
        <end position="408"/>
    </location>
</feature>
<dbReference type="PANTHER" id="PTHR43586:SF21">
    <property type="entry name" value="PYRIDOXAL PHOSPHATE (PLP)-DEPENDENT ASPARTATE AMINOTRANSFERASE SUPERFAMILY"/>
    <property type="match status" value="1"/>
</dbReference>
<dbReference type="AlphaFoldDB" id="A0A5S9NN66"/>
<dbReference type="SUPFAM" id="SSF53383">
    <property type="entry name" value="PLP-dependent transferases"/>
    <property type="match status" value="1"/>
</dbReference>
<feature type="domain" description="Aminotransferase class V" evidence="2">
    <location>
        <begin position="26"/>
        <end position="281"/>
    </location>
</feature>
<evidence type="ECO:0000259" key="2">
    <source>
        <dbReference type="Pfam" id="PF00266"/>
    </source>
</evidence>
<dbReference type="InterPro" id="IPR015421">
    <property type="entry name" value="PyrdxlP-dep_Trfase_major"/>
</dbReference>
<keyword evidence="4" id="KW-1185">Reference proteome</keyword>
<proteinExistence type="predicted"/>
<dbReference type="EC" id="2.8.1.7" evidence="3"/>